<dbReference type="InterPro" id="IPR012349">
    <property type="entry name" value="Split_barrel_FMN-bd"/>
</dbReference>
<evidence type="ECO:0000313" key="1">
    <source>
        <dbReference type="EMBL" id="GLI28936.1"/>
    </source>
</evidence>
<protein>
    <recommendedName>
        <fullName evidence="3">Nitroreductase family deazaflavin-dependent oxidoreductase</fullName>
    </recommendedName>
</protein>
<organism evidence="1 2">
    <name type="scientific">Agromyces rhizosphaerae</name>
    <dbReference type="NCBI Taxonomy" id="88374"/>
    <lineage>
        <taxon>Bacteria</taxon>
        <taxon>Bacillati</taxon>
        <taxon>Actinomycetota</taxon>
        <taxon>Actinomycetes</taxon>
        <taxon>Micrococcales</taxon>
        <taxon>Microbacteriaceae</taxon>
        <taxon>Agromyces</taxon>
    </lineage>
</organism>
<dbReference type="AlphaFoldDB" id="A0A9W6FQV5"/>
<reference evidence="1" key="1">
    <citation type="submission" date="2022-12" db="EMBL/GenBank/DDBJ databases">
        <title>Reference genome sequencing for broad-spectrum identification of bacterial and archaeal isolates by mass spectrometry.</title>
        <authorList>
            <person name="Sekiguchi Y."/>
            <person name="Tourlousse D.M."/>
        </authorList>
    </citation>
    <scope>NUCLEOTIDE SEQUENCE</scope>
    <source>
        <strain evidence="1">14</strain>
    </source>
</reference>
<gene>
    <name evidence="1" type="ORF">ARHIZOSPH14_31780</name>
</gene>
<comment type="caution">
    <text evidence="1">The sequence shown here is derived from an EMBL/GenBank/DDBJ whole genome shotgun (WGS) entry which is preliminary data.</text>
</comment>
<dbReference type="Pfam" id="PF04075">
    <property type="entry name" value="F420H2_quin_red"/>
    <property type="match status" value="1"/>
</dbReference>
<evidence type="ECO:0000313" key="2">
    <source>
        <dbReference type="Proteomes" id="UP001144396"/>
    </source>
</evidence>
<keyword evidence="2" id="KW-1185">Reference proteome</keyword>
<sequence>MRGYAPVLHPVAMTDRGGDTFRSVYWVKRAVYRGDRPGPIARWLNAFWAKQYASGGSLSRDRDVTLEVRGRTSGKTIASPVVMADLDDSWYLVSMLGEHANWVRNVRAAEGRATIRRGEPTSVTLDEVPVAERAPILKRYLDVAPGARPHVPVERRAPEEEFAAIAADFPVFRIDGLGA</sequence>
<evidence type="ECO:0008006" key="3">
    <source>
        <dbReference type="Google" id="ProtNLM"/>
    </source>
</evidence>
<proteinExistence type="predicted"/>
<dbReference type="GO" id="GO:0016491">
    <property type="term" value="F:oxidoreductase activity"/>
    <property type="evidence" value="ECO:0007669"/>
    <property type="project" value="InterPro"/>
</dbReference>
<accession>A0A9W6FQV5</accession>
<name>A0A9W6FQV5_9MICO</name>
<dbReference type="Proteomes" id="UP001144396">
    <property type="component" value="Unassembled WGS sequence"/>
</dbReference>
<dbReference type="EMBL" id="BSDP01000001">
    <property type="protein sequence ID" value="GLI28936.1"/>
    <property type="molecule type" value="Genomic_DNA"/>
</dbReference>
<dbReference type="InterPro" id="IPR004378">
    <property type="entry name" value="F420H2_quin_Rdtase"/>
</dbReference>
<dbReference type="Gene3D" id="2.30.110.10">
    <property type="entry name" value="Electron Transport, Fmn-binding Protein, Chain A"/>
    <property type="match status" value="1"/>
</dbReference>